<reference evidence="14 15" key="1">
    <citation type="journal article" date="2012" name="PLoS ONE">
        <title>The genome characteristics and predicted function of methyl-group oxidation pathway in the obligate aceticlastic methanogens, Methanosaeta spp.</title>
        <authorList>
            <person name="Zhu J."/>
            <person name="Zheng H."/>
            <person name="Ai G."/>
            <person name="Zhang G."/>
            <person name="Liu D."/>
            <person name="Liu X."/>
            <person name="Dong X."/>
        </authorList>
    </citation>
    <scope>NUCLEOTIDE SEQUENCE [LARGE SCALE GENOMIC DNA]</scope>
    <source>
        <strain evidence="14 15">6Ac</strain>
    </source>
</reference>
<evidence type="ECO:0000259" key="13">
    <source>
        <dbReference type="PROSITE" id="PS51193"/>
    </source>
</evidence>
<organism evidence="14 15">
    <name type="scientific">Methanothrix harundinacea (strain 6Ac)</name>
    <name type="common">Methanosaeta harundinacea</name>
    <dbReference type="NCBI Taxonomy" id="1110509"/>
    <lineage>
        <taxon>Archaea</taxon>
        <taxon>Methanobacteriati</taxon>
        <taxon>Methanobacteriota</taxon>
        <taxon>Stenosarchaea group</taxon>
        <taxon>Methanomicrobia</taxon>
        <taxon>Methanotrichales</taxon>
        <taxon>Methanotrichaceae</taxon>
        <taxon>Methanothrix</taxon>
    </lineage>
</organism>
<dbReference type="InterPro" id="IPR010614">
    <property type="entry name" value="RAD3-like_helicase_DEAD"/>
</dbReference>
<evidence type="ECO:0000256" key="11">
    <source>
        <dbReference type="ARBA" id="ARBA00023204"/>
    </source>
</evidence>
<keyword evidence="15" id="KW-1185">Reference proteome</keyword>
<evidence type="ECO:0000256" key="12">
    <source>
        <dbReference type="ARBA" id="ARBA00023235"/>
    </source>
</evidence>
<dbReference type="GO" id="GO:0051539">
    <property type="term" value="F:4 iron, 4 sulfur cluster binding"/>
    <property type="evidence" value="ECO:0007669"/>
    <property type="project" value="UniProtKB-KW"/>
</dbReference>
<dbReference type="Pfam" id="PF06733">
    <property type="entry name" value="DEAD_2"/>
    <property type="match status" value="1"/>
</dbReference>
<evidence type="ECO:0000256" key="5">
    <source>
        <dbReference type="ARBA" id="ARBA00022801"/>
    </source>
</evidence>
<dbReference type="EMBL" id="CP003117">
    <property type="protein sequence ID" value="AET65174.1"/>
    <property type="molecule type" value="Genomic_DNA"/>
</dbReference>
<keyword evidence="4" id="KW-0227">DNA damage</keyword>
<evidence type="ECO:0000313" key="15">
    <source>
        <dbReference type="Proteomes" id="UP000005877"/>
    </source>
</evidence>
<evidence type="ECO:0000313" key="14">
    <source>
        <dbReference type="EMBL" id="AET65174.1"/>
    </source>
</evidence>
<dbReference type="InterPro" id="IPR006554">
    <property type="entry name" value="Helicase-like_DEXD_c2"/>
</dbReference>
<evidence type="ECO:0000256" key="2">
    <source>
        <dbReference type="ARBA" id="ARBA00022723"/>
    </source>
</evidence>
<keyword evidence="8" id="KW-0408">Iron</keyword>
<dbReference type="STRING" id="1110509.Mhar_1816"/>
<keyword evidence="3" id="KW-0547">Nucleotide-binding</keyword>
<evidence type="ECO:0000256" key="10">
    <source>
        <dbReference type="ARBA" id="ARBA00023125"/>
    </source>
</evidence>
<name>G7WPH3_METH6</name>
<keyword evidence="7" id="KW-0067">ATP-binding</keyword>
<dbReference type="PATRIC" id="fig|1110509.7.peg.2015"/>
<feature type="domain" description="Helicase ATP-binding" evidence="13">
    <location>
        <begin position="34"/>
        <end position="357"/>
    </location>
</feature>
<evidence type="ECO:0000256" key="8">
    <source>
        <dbReference type="ARBA" id="ARBA00023004"/>
    </source>
</evidence>
<evidence type="ECO:0000256" key="1">
    <source>
        <dbReference type="ARBA" id="ARBA00022485"/>
    </source>
</evidence>
<dbReference type="InterPro" id="IPR045028">
    <property type="entry name" value="DinG/Rad3-like"/>
</dbReference>
<keyword evidence="1" id="KW-0004">4Fe-4S</keyword>
<keyword evidence="6" id="KW-0347">Helicase</keyword>
<dbReference type="InterPro" id="IPR014013">
    <property type="entry name" value="Helic_SF1/SF2_ATP-bd_DinG/Rad3"/>
</dbReference>
<keyword evidence="9" id="KW-0411">Iron-sulfur</keyword>
<dbReference type="GO" id="GO:0003678">
    <property type="term" value="F:DNA helicase activity"/>
    <property type="evidence" value="ECO:0007669"/>
    <property type="project" value="InterPro"/>
</dbReference>
<accession>G7WPH3</accession>
<evidence type="ECO:0000256" key="7">
    <source>
        <dbReference type="ARBA" id="ARBA00022840"/>
    </source>
</evidence>
<dbReference type="Proteomes" id="UP000005877">
    <property type="component" value="Chromosome"/>
</dbReference>
<keyword evidence="5" id="KW-0378">Hydrolase</keyword>
<dbReference type="GO" id="GO:0016818">
    <property type="term" value="F:hydrolase activity, acting on acid anhydrides, in phosphorus-containing anhydrides"/>
    <property type="evidence" value="ECO:0007669"/>
    <property type="project" value="InterPro"/>
</dbReference>
<dbReference type="AlphaFoldDB" id="G7WPH3"/>
<dbReference type="GO" id="GO:0006281">
    <property type="term" value="P:DNA repair"/>
    <property type="evidence" value="ECO:0007669"/>
    <property type="project" value="UniProtKB-KW"/>
</dbReference>
<keyword evidence="11" id="KW-0234">DNA repair</keyword>
<dbReference type="GO" id="GO:0005524">
    <property type="term" value="F:ATP binding"/>
    <property type="evidence" value="ECO:0007669"/>
    <property type="project" value="UniProtKB-KW"/>
</dbReference>
<evidence type="ECO:0000256" key="3">
    <source>
        <dbReference type="ARBA" id="ARBA00022741"/>
    </source>
</evidence>
<keyword evidence="2" id="KW-0479">Metal-binding</keyword>
<proteinExistence type="predicted"/>
<dbReference type="Gene3D" id="3.40.50.300">
    <property type="entry name" value="P-loop containing nucleotide triphosphate hydrolases"/>
    <property type="match status" value="2"/>
</dbReference>
<dbReference type="SMART" id="SM00491">
    <property type="entry name" value="HELICc2"/>
    <property type="match status" value="1"/>
</dbReference>
<dbReference type="PANTHER" id="PTHR11472:SF34">
    <property type="entry name" value="REGULATOR OF TELOMERE ELONGATION HELICASE 1"/>
    <property type="match status" value="1"/>
</dbReference>
<dbReference type="GO" id="GO:0046872">
    <property type="term" value="F:metal ion binding"/>
    <property type="evidence" value="ECO:0007669"/>
    <property type="project" value="UniProtKB-KW"/>
</dbReference>
<protein>
    <recommendedName>
        <fullName evidence="13">Helicase ATP-binding domain-containing protein</fullName>
    </recommendedName>
</protein>
<evidence type="ECO:0000256" key="6">
    <source>
        <dbReference type="ARBA" id="ARBA00022806"/>
    </source>
</evidence>
<dbReference type="PANTHER" id="PTHR11472">
    <property type="entry name" value="DNA REPAIR DEAD HELICASE RAD3/XP-D SUBFAMILY MEMBER"/>
    <property type="match status" value="1"/>
</dbReference>
<dbReference type="Pfam" id="PF13307">
    <property type="entry name" value="Helicase_C_2"/>
    <property type="match status" value="1"/>
</dbReference>
<dbReference type="KEGG" id="mhi:Mhar_1816"/>
<dbReference type="Gene3D" id="1.10.30.20">
    <property type="entry name" value="Bacterial XPD DNA helicase, FeS cluster domain"/>
    <property type="match status" value="1"/>
</dbReference>
<evidence type="ECO:0000256" key="9">
    <source>
        <dbReference type="ARBA" id="ARBA00023014"/>
    </source>
</evidence>
<dbReference type="InterPro" id="IPR027417">
    <property type="entry name" value="P-loop_NTPase"/>
</dbReference>
<dbReference type="PROSITE" id="PS51193">
    <property type="entry name" value="HELICASE_ATP_BIND_2"/>
    <property type="match status" value="1"/>
</dbReference>
<dbReference type="Gene3D" id="1.10.275.40">
    <property type="match status" value="1"/>
</dbReference>
<dbReference type="GO" id="GO:0003677">
    <property type="term" value="F:DNA binding"/>
    <property type="evidence" value="ECO:0007669"/>
    <property type="project" value="UniProtKB-KW"/>
</dbReference>
<dbReference type="SMART" id="SM00488">
    <property type="entry name" value="DEXDc2"/>
    <property type="match status" value="1"/>
</dbReference>
<gene>
    <name evidence="14" type="ordered locus">Mhar_1816</name>
</gene>
<sequence>MVDRPLAGVGYHPGEGFGGLWIAFITFNLNRAAVYLDYFPYESLRPYQDAMLDDVYGTVRAGDHGVLMIDAPTGSGKTSCIAAALAAAPGKIAVTVRTVSQIDVYLDEMEKIWSKTSHRPTITYMVGKQKICPIADEFSGESVYAGCARLREWTKRRMIARLGEVGGKFYDPSQDRNAPQSVPGYRTFCPYYMMTREVFELSGKPHFRHSGKVLDLVDELREGIRSPDRFQKECREVCPYEVMSLSAKGSDVVILNYSHLFSPEFQEIIFDWLELERESLTLFVDEAHNLGDAVRALNMRLLTPRMIDLAEKEVEKYRESMGQARLPESSLDASSRLRGVEVIRTLLPRLRQYIQSRQSRMQEGEELLDGDLFRGFLYQGFDDIEEALSAATEVALMVSELELAEGDRENLQGEIEPSLAQILLFLNDVEMAEKDDSYQRKITVAGNGEKRRAWLEVNNVDPAPLVRRITDNINATVMLSGTLSPLEAYELYILGERGRAKKISLPNPFPQEHRLLMVAKAATTQLEKREEAGNRREIEEHVRAVIEEVSGNVAVFFTSYSMMSQYEPFCKAAARGVGKLLFTEPRNSEDLPAILDDFFKAGKRQGAVLLGVSGGKLAEGIDYKGEALNGVAVVGLPLGFYNEIQREVNQYYVRKYGQKNGILIAYTLPAINRGLQAAGRVIRDASERGVILFCDRRFREEGRGGVFSFLPKWIQDELLVTDARTSRAIIRAKVAEWERVRS</sequence>
<dbReference type="SUPFAM" id="SSF52540">
    <property type="entry name" value="P-loop containing nucleoside triphosphate hydrolases"/>
    <property type="match status" value="2"/>
</dbReference>
<dbReference type="HOGENOM" id="CLU_006515_9_0_2"/>
<keyword evidence="12" id="KW-0413">Isomerase</keyword>
<keyword evidence="10" id="KW-0238">DNA-binding</keyword>
<dbReference type="InterPro" id="IPR042493">
    <property type="entry name" value="XPD_DNA_FeS"/>
</dbReference>
<evidence type="ECO:0000256" key="4">
    <source>
        <dbReference type="ARBA" id="ARBA00022763"/>
    </source>
</evidence>
<dbReference type="InterPro" id="IPR006555">
    <property type="entry name" value="ATP-dep_Helicase_C"/>
</dbReference>